<sequence>MCETHALRVTIQRFLLLKISSRMESSAVVALALLPPFARTIKSKRKGFSSPFRRISYAGAKKNGIYNSYRRLDRYGIHYGHEDRKPRSRKEVIPSRFPHYI</sequence>
<evidence type="ECO:0000313" key="2">
    <source>
        <dbReference type="Proteomes" id="UP001062846"/>
    </source>
</evidence>
<keyword evidence="2" id="KW-1185">Reference proteome</keyword>
<name>A0ACC0NAV2_RHOML</name>
<comment type="caution">
    <text evidence="1">The sequence shown here is derived from an EMBL/GenBank/DDBJ whole genome shotgun (WGS) entry which is preliminary data.</text>
</comment>
<reference evidence="1" key="1">
    <citation type="submission" date="2022-02" db="EMBL/GenBank/DDBJ databases">
        <title>Plant Genome Project.</title>
        <authorList>
            <person name="Zhang R.-G."/>
        </authorList>
    </citation>
    <scope>NUCLEOTIDE SEQUENCE</scope>
    <source>
        <strain evidence="1">AT1</strain>
    </source>
</reference>
<organism evidence="1 2">
    <name type="scientific">Rhododendron molle</name>
    <name type="common">Chinese azalea</name>
    <name type="synonym">Azalea mollis</name>
    <dbReference type="NCBI Taxonomy" id="49168"/>
    <lineage>
        <taxon>Eukaryota</taxon>
        <taxon>Viridiplantae</taxon>
        <taxon>Streptophyta</taxon>
        <taxon>Embryophyta</taxon>
        <taxon>Tracheophyta</taxon>
        <taxon>Spermatophyta</taxon>
        <taxon>Magnoliopsida</taxon>
        <taxon>eudicotyledons</taxon>
        <taxon>Gunneridae</taxon>
        <taxon>Pentapetalae</taxon>
        <taxon>asterids</taxon>
        <taxon>Ericales</taxon>
        <taxon>Ericaceae</taxon>
        <taxon>Ericoideae</taxon>
        <taxon>Rhodoreae</taxon>
        <taxon>Rhododendron</taxon>
    </lineage>
</organism>
<gene>
    <name evidence="1" type="ORF">RHMOL_Rhmol06G0087300</name>
</gene>
<evidence type="ECO:0000313" key="1">
    <source>
        <dbReference type="EMBL" id="KAI8550214.1"/>
    </source>
</evidence>
<dbReference type="Proteomes" id="UP001062846">
    <property type="component" value="Chromosome 6"/>
</dbReference>
<proteinExistence type="predicted"/>
<dbReference type="EMBL" id="CM046393">
    <property type="protein sequence ID" value="KAI8550214.1"/>
    <property type="molecule type" value="Genomic_DNA"/>
</dbReference>
<accession>A0ACC0NAV2</accession>
<protein>
    <submittedName>
        <fullName evidence="1">Uncharacterized protein</fullName>
    </submittedName>
</protein>